<dbReference type="AlphaFoldDB" id="A0ABD2XY10"/>
<protein>
    <submittedName>
        <fullName evidence="2">Uncharacterized protein</fullName>
    </submittedName>
</protein>
<evidence type="ECO:0000313" key="3">
    <source>
        <dbReference type="Proteomes" id="UP001630127"/>
    </source>
</evidence>
<comment type="caution">
    <text evidence="2">The sequence shown here is derived from an EMBL/GenBank/DDBJ whole genome shotgun (WGS) entry which is preliminary data.</text>
</comment>
<evidence type="ECO:0000313" key="2">
    <source>
        <dbReference type="EMBL" id="KAL3500277.1"/>
    </source>
</evidence>
<evidence type="ECO:0000256" key="1">
    <source>
        <dbReference type="SAM" id="MobiDB-lite"/>
    </source>
</evidence>
<dbReference type="EMBL" id="JBJUIK010000016">
    <property type="protein sequence ID" value="KAL3500277.1"/>
    <property type="molecule type" value="Genomic_DNA"/>
</dbReference>
<accession>A0ABD2XY10</accession>
<sequence length="116" mass="12987">MKAVDIVKEVQLENTGAATECGGVNEANQQLEARNYVPNKQSRAGTHMDYQHQEDEVVVDNQQSENGIHVPTQQQEGELDGAYQHQQDEVVVDNHQQEENDIHAPNQQQEGVVDRG</sequence>
<reference evidence="2 3" key="1">
    <citation type="submission" date="2024-11" db="EMBL/GenBank/DDBJ databases">
        <title>A near-complete genome assembly of Cinchona calisaya.</title>
        <authorList>
            <person name="Lian D.C."/>
            <person name="Zhao X.W."/>
            <person name="Wei L."/>
        </authorList>
    </citation>
    <scope>NUCLEOTIDE SEQUENCE [LARGE SCALE GENOMIC DNA]</scope>
    <source>
        <tissue evidence="2">Nenye</tissue>
    </source>
</reference>
<keyword evidence="3" id="KW-1185">Reference proteome</keyword>
<feature type="region of interest" description="Disordered" evidence="1">
    <location>
        <begin position="93"/>
        <end position="116"/>
    </location>
</feature>
<dbReference type="Proteomes" id="UP001630127">
    <property type="component" value="Unassembled WGS sequence"/>
</dbReference>
<proteinExistence type="predicted"/>
<organism evidence="2 3">
    <name type="scientific">Cinchona calisaya</name>
    <dbReference type="NCBI Taxonomy" id="153742"/>
    <lineage>
        <taxon>Eukaryota</taxon>
        <taxon>Viridiplantae</taxon>
        <taxon>Streptophyta</taxon>
        <taxon>Embryophyta</taxon>
        <taxon>Tracheophyta</taxon>
        <taxon>Spermatophyta</taxon>
        <taxon>Magnoliopsida</taxon>
        <taxon>eudicotyledons</taxon>
        <taxon>Gunneridae</taxon>
        <taxon>Pentapetalae</taxon>
        <taxon>asterids</taxon>
        <taxon>lamiids</taxon>
        <taxon>Gentianales</taxon>
        <taxon>Rubiaceae</taxon>
        <taxon>Cinchonoideae</taxon>
        <taxon>Cinchoneae</taxon>
        <taxon>Cinchona</taxon>
    </lineage>
</organism>
<name>A0ABD2XY10_9GENT</name>
<gene>
    <name evidence="2" type="ORF">ACH5RR_039370</name>
</gene>